<evidence type="ECO:0000259" key="2">
    <source>
        <dbReference type="Pfam" id="PF13545"/>
    </source>
</evidence>
<gene>
    <name evidence="3" type="ORF">PV367_39500</name>
</gene>
<feature type="compositionally biased region" description="Basic and acidic residues" evidence="1">
    <location>
        <begin position="201"/>
        <end position="215"/>
    </location>
</feature>
<feature type="domain" description="HTH crp-type" evidence="2">
    <location>
        <begin position="98"/>
        <end position="146"/>
    </location>
</feature>
<dbReference type="Pfam" id="PF13545">
    <property type="entry name" value="HTH_Crp_2"/>
    <property type="match status" value="1"/>
</dbReference>
<dbReference type="SUPFAM" id="SSF46785">
    <property type="entry name" value="Winged helix' DNA-binding domain"/>
    <property type="match status" value="1"/>
</dbReference>
<sequence>MSSGPLDGSAAPQLPSEPSRRRRRPKPPPTAYSRSSGSTIELPAGHGAQVFPIGSSTGFVGDAFSMDSLEFMRWAAVQYDDDRFILVVLFTLMGSQKPGGLIEATHEDVAQHLGYSRSHVSRAFNVLESDGALRKVQKGLYQLNPAASLRGGLREPAKGEKKRSRPALGDRVEQLDLLREIMDDPDAPDAFRAMAAPGAKLEVRKGSDGEGKATS</sequence>
<feature type="region of interest" description="Disordered" evidence="1">
    <location>
        <begin position="1"/>
        <end position="39"/>
    </location>
</feature>
<dbReference type="AlphaFoldDB" id="A0AAJ2UQV8"/>
<organism evidence="3 4">
    <name type="scientific">Streptomyces europaeiscabiei</name>
    <dbReference type="NCBI Taxonomy" id="146819"/>
    <lineage>
        <taxon>Bacteria</taxon>
        <taxon>Bacillati</taxon>
        <taxon>Actinomycetota</taxon>
        <taxon>Actinomycetes</taxon>
        <taxon>Kitasatosporales</taxon>
        <taxon>Streptomycetaceae</taxon>
        <taxon>Streptomyces</taxon>
    </lineage>
</organism>
<dbReference type="Proteomes" id="UP001273589">
    <property type="component" value="Unassembled WGS sequence"/>
</dbReference>
<proteinExistence type="predicted"/>
<dbReference type="EMBL" id="JARAWN010000451">
    <property type="protein sequence ID" value="MDX3135750.1"/>
    <property type="molecule type" value="Genomic_DNA"/>
</dbReference>
<dbReference type="InterPro" id="IPR036388">
    <property type="entry name" value="WH-like_DNA-bd_sf"/>
</dbReference>
<dbReference type="Gene3D" id="1.10.10.10">
    <property type="entry name" value="Winged helix-like DNA-binding domain superfamily/Winged helix DNA-binding domain"/>
    <property type="match status" value="1"/>
</dbReference>
<accession>A0AAJ2UQV8</accession>
<evidence type="ECO:0000313" key="3">
    <source>
        <dbReference type="EMBL" id="MDX3135750.1"/>
    </source>
</evidence>
<dbReference type="GO" id="GO:0003677">
    <property type="term" value="F:DNA binding"/>
    <property type="evidence" value="ECO:0007669"/>
    <property type="project" value="InterPro"/>
</dbReference>
<comment type="caution">
    <text evidence="3">The sequence shown here is derived from an EMBL/GenBank/DDBJ whole genome shotgun (WGS) entry which is preliminary data.</text>
</comment>
<protein>
    <submittedName>
        <fullName evidence="3">Helix-turn-helix domain-containing protein</fullName>
    </submittedName>
</protein>
<dbReference type="GO" id="GO:0006355">
    <property type="term" value="P:regulation of DNA-templated transcription"/>
    <property type="evidence" value="ECO:0007669"/>
    <property type="project" value="InterPro"/>
</dbReference>
<feature type="region of interest" description="Disordered" evidence="1">
    <location>
        <begin position="188"/>
        <end position="215"/>
    </location>
</feature>
<evidence type="ECO:0000313" key="4">
    <source>
        <dbReference type="Proteomes" id="UP001273589"/>
    </source>
</evidence>
<name>A0AAJ2UQV8_9ACTN</name>
<dbReference type="RefSeq" id="WP_319698357.1">
    <property type="nucleotide sequence ID" value="NZ_JARAWN010000451.1"/>
</dbReference>
<reference evidence="3" key="1">
    <citation type="journal article" date="2023" name="Microb. Genom.">
        <title>Mesoterricola silvestris gen. nov., sp. nov., Mesoterricola sediminis sp. nov., Geothrix oryzae sp. nov., Geothrix edaphica sp. nov., Geothrix rubra sp. nov., and Geothrix limicola sp. nov., six novel members of Acidobacteriota isolated from soils.</title>
        <authorList>
            <person name="Weisberg A.J."/>
            <person name="Pearce E."/>
            <person name="Kramer C.G."/>
            <person name="Chang J.H."/>
            <person name="Clarke C.R."/>
        </authorList>
    </citation>
    <scope>NUCLEOTIDE SEQUENCE</scope>
    <source>
        <strain evidence="3">ND06-05F</strain>
    </source>
</reference>
<dbReference type="InterPro" id="IPR012318">
    <property type="entry name" value="HTH_CRP"/>
</dbReference>
<dbReference type="InterPro" id="IPR036390">
    <property type="entry name" value="WH_DNA-bd_sf"/>
</dbReference>
<evidence type="ECO:0000256" key="1">
    <source>
        <dbReference type="SAM" id="MobiDB-lite"/>
    </source>
</evidence>